<feature type="region of interest" description="Disordered" evidence="10">
    <location>
        <begin position="29"/>
        <end position="88"/>
    </location>
</feature>
<dbReference type="SUPFAM" id="SSF56112">
    <property type="entry name" value="Protein kinase-like (PK-like)"/>
    <property type="match status" value="1"/>
</dbReference>
<accession>A0A9W6BYI5</accession>
<dbReference type="AlphaFoldDB" id="A0A9W6BYI5"/>
<comment type="catalytic activity">
    <reaction evidence="7">
        <text>L-threonyl-[protein] + ATP = O-phospho-L-threonyl-[protein] + ADP + H(+)</text>
        <dbReference type="Rhea" id="RHEA:46608"/>
        <dbReference type="Rhea" id="RHEA-COMP:11060"/>
        <dbReference type="Rhea" id="RHEA-COMP:11605"/>
        <dbReference type="ChEBI" id="CHEBI:15378"/>
        <dbReference type="ChEBI" id="CHEBI:30013"/>
        <dbReference type="ChEBI" id="CHEBI:30616"/>
        <dbReference type="ChEBI" id="CHEBI:61977"/>
        <dbReference type="ChEBI" id="CHEBI:456216"/>
        <dbReference type="EC" id="2.7.11.1"/>
    </reaction>
</comment>
<dbReference type="GO" id="GO:0035556">
    <property type="term" value="P:intracellular signal transduction"/>
    <property type="evidence" value="ECO:0007669"/>
    <property type="project" value="TreeGrafter"/>
</dbReference>
<dbReference type="Gene3D" id="3.30.200.20">
    <property type="entry name" value="Phosphorylase Kinase, domain 1"/>
    <property type="match status" value="1"/>
</dbReference>
<dbReference type="GO" id="GO:0005634">
    <property type="term" value="C:nucleus"/>
    <property type="evidence" value="ECO:0007669"/>
    <property type="project" value="TreeGrafter"/>
</dbReference>
<feature type="domain" description="Serine/threonine-protein kinase haspin C-terminal" evidence="11">
    <location>
        <begin position="950"/>
        <end position="1040"/>
    </location>
</feature>
<feature type="region of interest" description="Disordered" evidence="10">
    <location>
        <begin position="218"/>
        <end position="503"/>
    </location>
</feature>
<keyword evidence="6 9" id="KW-0067">ATP-binding</keyword>
<feature type="compositionally biased region" description="Acidic residues" evidence="10">
    <location>
        <begin position="396"/>
        <end position="409"/>
    </location>
</feature>
<evidence type="ECO:0000256" key="10">
    <source>
        <dbReference type="SAM" id="MobiDB-lite"/>
    </source>
</evidence>
<proteinExistence type="predicted"/>
<feature type="region of interest" description="Disordered" evidence="10">
    <location>
        <begin position="614"/>
        <end position="679"/>
    </location>
</feature>
<evidence type="ECO:0000256" key="2">
    <source>
        <dbReference type="ARBA" id="ARBA00022527"/>
    </source>
</evidence>
<keyword evidence="2" id="KW-0723">Serine/threonine-protein kinase</keyword>
<evidence type="ECO:0000313" key="13">
    <source>
        <dbReference type="Proteomes" id="UP001165080"/>
    </source>
</evidence>
<evidence type="ECO:0000313" key="12">
    <source>
        <dbReference type="EMBL" id="GLC60609.1"/>
    </source>
</evidence>
<feature type="compositionally biased region" description="Polar residues" evidence="10">
    <location>
        <begin position="490"/>
        <end position="501"/>
    </location>
</feature>
<comment type="catalytic activity">
    <reaction evidence="8">
        <text>L-seryl-[protein] + ATP = O-phospho-L-seryl-[protein] + ADP + H(+)</text>
        <dbReference type="Rhea" id="RHEA:17989"/>
        <dbReference type="Rhea" id="RHEA-COMP:9863"/>
        <dbReference type="Rhea" id="RHEA-COMP:11604"/>
        <dbReference type="ChEBI" id="CHEBI:15378"/>
        <dbReference type="ChEBI" id="CHEBI:29999"/>
        <dbReference type="ChEBI" id="CHEBI:30616"/>
        <dbReference type="ChEBI" id="CHEBI:83421"/>
        <dbReference type="ChEBI" id="CHEBI:456216"/>
        <dbReference type="EC" id="2.7.11.1"/>
    </reaction>
</comment>
<dbReference type="Pfam" id="PF12330">
    <property type="entry name" value="Haspin_kinase"/>
    <property type="match status" value="1"/>
</dbReference>
<dbReference type="GO" id="GO:0072354">
    <property type="term" value="F:histone H3T3 kinase activity"/>
    <property type="evidence" value="ECO:0007669"/>
    <property type="project" value="TreeGrafter"/>
</dbReference>
<evidence type="ECO:0000256" key="3">
    <source>
        <dbReference type="ARBA" id="ARBA00022679"/>
    </source>
</evidence>
<feature type="compositionally biased region" description="Low complexity" evidence="10">
    <location>
        <begin position="459"/>
        <end position="472"/>
    </location>
</feature>
<sequence>MRDRKQLERYLAVVAQLKAQIAEIDAFELTVEDPRPSPQPERRRRRVESRSQRITAADGARVPTHRSAQGDPHSNRRPVGAATTAAAAAQARAASTDAATAPAPSAAAPCVSGGGSIGGDRFGGPRLSGAPAAASARDLAPAGAIRSSLDSLGVVSHAADELAWDVHRLEIGGCAATRSAAAATSVAISDAAAAAAHGAAGSSGNGTTGFREQGLQRLQSLEREPSREGPSRVSLSSRRDSAGTATAAPGSRGATRPPSMSSVLPPGGVAVGGSATPVPGPSGAAREPLRTGSRTSGLRPLSLGGSAAIEHPVAASPSVETWRQSGLRARPSMPRPSVEGRATPGAPGPSADSEQDLQQHEMEEGQLGLQQDGAEMGEQEDGQEQVELQEPPQQQQEEEDVADGEEWQDGEGHQSDHQQRQQDGAREVGQDEVAAAAAEEEEEGELAVCSPAECPGLPVRSASQQEAAVAATAEEEDEREVEAQAGYARSSLQSRRSSGMRSDSWRGADAAAAAAVEATATAVEAAWMTSQEPAISGLVASSSAAAEDNGPPAAEAAQVEAPAAGARRSSAATTLTPLQLLVQCCGQKPSLELDELPTMDDIIDMLLATAAATGGGGGPGQDGAAGAAGRGRGRGRKAGAARGPSTKRPPLIKVGEGSYGEAWQLGGGPGGGQGGGGGGGSMVIKVVPIEGDMVFNGGPQVSGKADRLAPRQQGAPAHSNVRMSVAAPAVARALSSPPLFLPIPPCHQKTAGDMMSETVMSRELSALGLAAEELLSGEGGGGAAPANWSAGFVHMHAVAVCRGPYSKDLVKAWEKWDKQHGSENEPVSDLPPDQLYWVIAMEDGGADLEKYVLASWDQLRSVLLQTAVSLAVAEASLSFEHRDLHWGNVLVRPAVERQDCREDGSLAARLQGRNLRVSSCGVAATIIDFTASRLQAPDGTLVFTDLSRDPEVFEGTQGEVQFDTYRWMRSLVDNDWSSQCPATNCLWLSYLAEVLSKRFASSGAGKGVRLSAAHKRQLRGFRERALAYGSCGELVWDELFEGLLGADD</sequence>
<feature type="compositionally biased region" description="Acidic residues" evidence="10">
    <location>
        <begin position="375"/>
        <end position="384"/>
    </location>
</feature>
<dbReference type="PANTHER" id="PTHR24419">
    <property type="entry name" value="INTERLEUKIN-1 RECEPTOR-ASSOCIATED KINASE"/>
    <property type="match status" value="1"/>
</dbReference>
<feature type="compositionally biased region" description="Gly residues" evidence="10">
    <location>
        <begin position="614"/>
        <end position="630"/>
    </location>
</feature>
<dbReference type="SMART" id="SM01331">
    <property type="entry name" value="DUF3635"/>
    <property type="match status" value="1"/>
</dbReference>
<feature type="region of interest" description="Disordered" evidence="10">
    <location>
        <begin position="542"/>
        <end position="562"/>
    </location>
</feature>
<evidence type="ECO:0000256" key="6">
    <source>
        <dbReference type="ARBA" id="ARBA00022840"/>
    </source>
</evidence>
<feature type="compositionally biased region" description="Low complexity" evidence="10">
    <location>
        <begin position="550"/>
        <end position="562"/>
    </location>
</feature>
<feature type="compositionally biased region" description="Basic and acidic residues" evidence="10">
    <location>
        <begin position="410"/>
        <end position="429"/>
    </location>
</feature>
<keyword evidence="5" id="KW-0418">Kinase</keyword>
<evidence type="ECO:0000256" key="4">
    <source>
        <dbReference type="ARBA" id="ARBA00022741"/>
    </source>
</evidence>
<evidence type="ECO:0000259" key="11">
    <source>
        <dbReference type="SMART" id="SM01331"/>
    </source>
</evidence>
<evidence type="ECO:0000256" key="1">
    <source>
        <dbReference type="ARBA" id="ARBA00012513"/>
    </source>
</evidence>
<gene>
    <name evidence="12" type="primary">PLEST011941</name>
    <name evidence="12" type="ORF">PLESTB_001633500</name>
</gene>
<dbReference type="PROSITE" id="PS00107">
    <property type="entry name" value="PROTEIN_KINASE_ATP"/>
    <property type="match status" value="1"/>
</dbReference>
<dbReference type="EC" id="2.7.11.1" evidence="1"/>
<evidence type="ECO:0000256" key="7">
    <source>
        <dbReference type="ARBA" id="ARBA00047899"/>
    </source>
</evidence>
<keyword evidence="3" id="KW-0808">Transferase</keyword>
<dbReference type="Gene3D" id="1.10.510.10">
    <property type="entry name" value="Transferase(Phosphotransferase) domain 1"/>
    <property type="match status" value="1"/>
</dbReference>
<keyword evidence="4 9" id="KW-0547">Nucleotide-binding</keyword>
<dbReference type="InterPro" id="IPR024604">
    <property type="entry name" value="GSG2_C"/>
</dbReference>
<dbReference type="GO" id="GO:0000278">
    <property type="term" value="P:mitotic cell cycle"/>
    <property type="evidence" value="ECO:0007669"/>
    <property type="project" value="TreeGrafter"/>
</dbReference>
<feature type="binding site" evidence="9">
    <location>
        <position position="685"/>
    </location>
    <ligand>
        <name>ATP</name>
        <dbReference type="ChEBI" id="CHEBI:30616"/>
    </ligand>
</feature>
<dbReference type="InterPro" id="IPR011009">
    <property type="entry name" value="Kinase-like_dom_sf"/>
</dbReference>
<dbReference type="GO" id="GO:0005737">
    <property type="term" value="C:cytoplasm"/>
    <property type="evidence" value="ECO:0007669"/>
    <property type="project" value="TreeGrafter"/>
</dbReference>
<comment type="caution">
    <text evidence="12">The sequence shown here is derived from an EMBL/GenBank/DDBJ whole genome shotgun (WGS) entry which is preliminary data.</text>
</comment>
<feature type="compositionally biased region" description="Gly residues" evidence="10">
    <location>
        <begin position="665"/>
        <end position="679"/>
    </location>
</feature>
<evidence type="ECO:0000256" key="9">
    <source>
        <dbReference type="PROSITE-ProRule" id="PRU10141"/>
    </source>
</evidence>
<dbReference type="InterPro" id="IPR017441">
    <property type="entry name" value="Protein_kinase_ATP_BS"/>
</dbReference>
<reference evidence="12 13" key="1">
    <citation type="journal article" date="2023" name="Commun. Biol.">
        <title>Reorganization of the ancestral sex-determining regions during the evolution of trioecy in Pleodorina starrii.</title>
        <authorList>
            <person name="Takahashi K."/>
            <person name="Suzuki S."/>
            <person name="Kawai-Toyooka H."/>
            <person name="Yamamoto K."/>
            <person name="Hamaji T."/>
            <person name="Ootsuki R."/>
            <person name="Yamaguchi H."/>
            <person name="Kawachi M."/>
            <person name="Higashiyama T."/>
            <person name="Nozaki H."/>
        </authorList>
    </citation>
    <scope>NUCLEOTIDE SEQUENCE [LARGE SCALE GENOMIC DNA]</scope>
    <source>
        <strain evidence="12 13">NIES-4479</strain>
    </source>
</reference>
<feature type="compositionally biased region" description="Low complexity" evidence="10">
    <location>
        <begin position="385"/>
        <end position="395"/>
    </location>
</feature>
<evidence type="ECO:0000256" key="8">
    <source>
        <dbReference type="ARBA" id="ARBA00048679"/>
    </source>
</evidence>
<protein>
    <recommendedName>
        <fullName evidence="1">non-specific serine/threonine protein kinase</fullName>
        <ecNumber evidence="1">2.7.11.1</ecNumber>
    </recommendedName>
</protein>
<keyword evidence="13" id="KW-1185">Reference proteome</keyword>
<dbReference type="Proteomes" id="UP001165080">
    <property type="component" value="Unassembled WGS sequence"/>
</dbReference>
<evidence type="ECO:0000256" key="5">
    <source>
        <dbReference type="ARBA" id="ARBA00022777"/>
    </source>
</evidence>
<feature type="compositionally biased region" description="Basic and acidic residues" evidence="10">
    <location>
        <begin position="220"/>
        <end position="230"/>
    </location>
</feature>
<organism evidence="12 13">
    <name type="scientific">Pleodorina starrii</name>
    <dbReference type="NCBI Taxonomy" id="330485"/>
    <lineage>
        <taxon>Eukaryota</taxon>
        <taxon>Viridiplantae</taxon>
        <taxon>Chlorophyta</taxon>
        <taxon>core chlorophytes</taxon>
        <taxon>Chlorophyceae</taxon>
        <taxon>CS clade</taxon>
        <taxon>Chlamydomonadales</taxon>
        <taxon>Volvocaceae</taxon>
        <taxon>Pleodorina</taxon>
    </lineage>
</organism>
<dbReference type="GO" id="GO:0005524">
    <property type="term" value="F:ATP binding"/>
    <property type="evidence" value="ECO:0007669"/>
    <property type="project" value="UniProtKB-UniRule"/>
</dbReference>
<dbReference type="EMBL" id="BRXU01000036">
    <property type="protein sequence ID" value="GLC60609.1"/>
    <property type="molecule type" value="Genomic_DNA"/>
</dbReference>
<name>A0A9W6BYI5_9CHLO</name>
<dbReference type="PANTHER" id="PTHR24419:SF18">
    <property type="entry name" value="SERINE_THREONINE-PROTEIN KINASE HASPIN"/>
    <property type="match status" value="1"/>
</dbReference>